<dbReference type="Proteomes" id="UP001596540">
    <property type="component" value="Unassembled WGS sequence"/>
</dbReference>
<feature type="transmembrane region" description="Helical" evidence="1">
    <location>
        <begin position="286"/>
        <end position="308"/>
    </location>
</feature>
<feature type="transmembrane region" description="Helical" evidence="1">
    <location>
        <begin position="235"/>
        <end position="255"/>
    </location>
</feature>
<keyword evidence="1" id="KW-1133">Transmembrane helix</keyword>
<feature type="transmembrane region" description="Helical" evidence="1">
    <location>
        <begin position="116"/>
        <end position="136"/>
    </location>
</feature>
<keyword evidence="1" id="KW-0812">Transmembrane</keyword>
<organism evidence="2 3">
    <name type="scientific">Marinactinospora rubrisoli</name>
    <dbReference type="NCBI Taxonomy" id="2715399"/>
    <lineage>
        <taxon>Bacteria</taxon>
        <taxon>Bacillati</taxon>
        <taxon>Actinomycetota</taxon>
        <taxon>Actinomycetes</taxon>
        <taxon>Streptosporangiales</taxon>
        <taxon>Nocardiopsidaceae</taxon>
        <taxon>Marinactinospora</taxon>
    </lineage>
</organism>
<feature type="transmembrane region" description="Helical" evidence="1">
    <location>
        <begin position="262"/>
        <end position="280"/>
    </location>
</feature>
<feature type="transmembrane region" description="Helical" evidence="1">
    <location>
        <begin position="192"/>
        <end position="215"/>
    </location>
</feature>
<accession>A0ABW2KDX9</accession>
<keyword evidence="3" id="KW-1185">Reference proteome</keyword>
<feature type="transmembrane region" description="Helical" evidence="1">
    <location>
        <begin position="75"/>
        <end position="96"/>
    </location>
</feature>
<evidence type="ECO:0000313" key="3">
    <source>
        <dbReference type="Proteomes" id="UP001596540"/>
    </source>
</evidence>
<comment type="caution">
    <text evidence="2">The sequence shown here is derived from an EMBL/GenBank/DDBJ whole genome shotgun (WGS) entry which is preliminary data.</text>
</comment>
<protein>
    <submittedName>
        <fullName evidence="2">DUF2157 domain-containing protein</fullName>
    </submittedName>
</protein>
<dbReference type="EMBL" id="JBHTBH010000002">
    <property type="protein sequence ID" value="MFC7327441.1"/>
    <property type="molecule type" value="Genomic_DNA"/>
</dbReference>
<keyword evidence="1" id="KW-0472">Membrane</keyword>
<feature type="transmembrane region" description="Helical" evidence="1">
    <location>
        <begin position="156"/>
        <end position="180"/>
    </location>
</feature>
<proteinExistence type="predicted"/>
<gene>
    <name evidence="2" type="ORF">ACFQRF_06770</name>
</gene>
<feature type="transmembrane region" description="Helical" evidence="1">
    <location>
        <begin position="48"/>
        <end position="69"/>
    </location>
</feature>
<dbReference type="RefSeq" id="WP_379869738.1">
    <property type="nucleotide sequence ID" value="NZ_JBHTBH010000002.1"/>
</dbReference>
<evidence type="ECO:0000313" key="2">
    <source>
        <dbReference type="EMBL" id="MFC7327441.1"/>
    </source>
</evidence>
<name>A0ABW2KDX9_9ACTN</name>
<reference evidence="3" key="1">
    <citation type="journal article" date="2019" name="Int. J. Syst. Evol. Microbiol.">
        <title>The Global Catalogue of Microorganisms (GCM) 10K type strain sequencing project: providing services to taxonomists for standard genome sequencing and annotation.</title>
        <authorList>
            <consortium name="The Broad Institute Genomics Platform"/>
            <consortium name="The Broad Institute Genome Sequencing Center for Infectious Disease"/>
            <person name="Wu L."/>
            <person name="Ma J."/>
        </authorList>
    </citation>
    <scope>NUCLEOTIDE SEQUENCE [LARGE SCALE GENOMIC DNA]</scope>
    <source>
        <strain evidence="3">CGMCC 4.7382</strain>
    </source>
</reference>
<sequence>MSRPAEARERALRRLVERAVISERQAAAVRAELAAADAERPHVRWAEIAGYVGGALALTGAVSLVAAVWADLERVAWAVVLTVLTLALAGGGVLTAGGPRAMTGRRHRVPPVRRRLAGVLAGLASVTAALAVQVALDTDLSPLAGAVGLLVAAAGYAVLPAAVLLVACAGMSVWTIAALLDLTDWTATTGNLLVLGLGLLWIAVALTGVLTHRALAHGLGAAIALYGAQMTFGAGGHTAWIALTLAVAVLFLLLYQRERATVLLVAGVLGCAIAVTELVWDWTEGAIGASGTLLLAGVVLLVVSAVGIRLHRAHRSGD</sequence>
<evidence type="ECO:0000256" key="1">
    <source>
        <dbReference type="SAM" id="Phobius"/>
    </source>
</evidence>